<comment type="similarity">
    <text evidence="9">Belongs to the G-protein coupled receptor 1 family.</text>
</comment>
<dbReference type="GO" id="GO:0006955">
    <property type="term" value="P:immune response"/>
    <property type="evidence" value="ECO:0007669"/>
    <property type="project" value="TreeGrafter"/>
</dbReference>
<dbReference type="FunCoup" id="A0A3Q3FMG4">
    <property type="interactions" value="70"/>
</dbReference>
<dbReference type="Proteomes" id="UP000261660">
    <property type="component" value="Unplaced"/>
</dbReference>
<dbReference type="PROSITE" id="PS00237">
    <property type="entry name" value="G_PROTEIN_RECEP_F1_1"/>
    <property type="match status" value="1"/>
</dbReference>
<evidence type="ECO:0000256" key="2">
    <source>
        <dbReference type="ARBA" id="ARBA00022475"/>
    </source>
</evidence>
<feature type="transmembrane region" description="Helical" evidence="10">
    <location>
        <begin position="272"/>
        <end position="290"/>
    </location>
</feature>
<keyword evidence="8 9" id="KW-0807">Transducer</keyword>
<evidence type="ECO:0000256" key="4">
    <source>
        <dbReference type="ARBA" id="ARBA00022989"/>
    </source>
</evidence>
<dbReference type="InterPro" id="IPR017452">
    <property type="entry name" value="GPCR_Rhodpsn_7TM"/>
</dbReference>
<dbReference type="GO" id="GO:0016493">
    <property type="term" value="F:C-C chemokine receptor activity"/>
    <property type="evidence" value="ECO:0007669"/>
    <property type="project" value="TreeGrafter"/>
</dbReference>
<keyword evidence="7 9" id="KW-0675">Receptor</keyword>
<feature type="transmembrane region" description="Helical" evidence="10">
    <location>
        <begin position="229"/>
        <end position="252"/>
    </location>
</feature>
<keyword evidence="6 10" id="KW-0472">Membrane</keyword>
<keyword evidence="13" id="KW-1185">Reference proteome</keyword>
<dbReference type="InterPro" id="IPR050119">
    <property type="entry name" value="CCR1-9-like"/>
</dbReference>
<dbReference type="OrthoDB" id="8733891at2759"/>
<dbReference type="GO" id="GO:0009897">
    <property type="term" value="C:external side of plasma membrane"/>
    <property type="evidence" value="ECO:0007669"/>
    <property type="project" value="TreeGrafter"/>
</dbReference>
<feature type="transmembrane region" description="Helical" evidence="10">
    <location>
        <begin position="64"/>
        <end position="83"/>
    </location>
</feature>
<evidence type="ECO:0000256" key="6">
    <source>
        <dbReference type="ARBA" id="ARBA00023136"/>
    </source>
</evidence>
<organism evidence="12 13">
    <name type="scientific">Labrus bergylta</name>
    <name type="common">ballan wrasse</name>
    <dbReference type="NCBI Taxonomy" id="56723"/>
    <lineage>
        <taxon>Eukaryota</taxon>
        <taxon>Metazoa</taxon>
        <taxon>Chordata</taxon>
        <taxon>Craniata</taxon>
        <taxon>Vertebrata</taxon>
        <taxon>Euteleostomi</taxon>
        <taxon>Actinopterygii</taxon>
        <taxon>Neopterygii</taxon>
        <taxon>Teleostei</taxon>
        <taxon>Neoteleostei</taxon>
        <taxon>Acanthomorphata</taxon>
        <taxon>Eupercaria</taxon>
        <taxon>Labriformes</taxon>
        <taxon>Labridae</taxon>
        <taxon>Labrus</taxon>
    </lineage>
</organism>
<keyword evidence="5 9" id="KW-0297">G-protein coupled receptor</keyword>
<dbReference type="SUPFAM" id="SSF81321">
    <property type="entry name" value="Family A G protein-coupled receptor-like"/>
    <property type="match status" value="1"/>
</dbReference>
<dbReference type="GO" id="GO:0007204">
    <property type="term" value="P:positive regulation of cytosolic calcium ion concentration"/>
    <property type="evidence" value="ECO:0007669"/>
    <property type="project" value="TreeGrafter"/>
</dbReference>
<dbReference type="PANTHER" id="PTHR10489:SF730">
    <property type="entry name" value="CHEMOKINE XC RECEPTOR 1"/>
    <property type="match status" value="1"/>
</dbReference>
<dbReference type="GO" id="GO:0060326">
    <property type="term" value="P:cell chemotaxis"/>
    <property type="evidence" value="ECO:0007669"/>
    <property type="project" value="TreeGrafter"/>
</dbReference>
<keyword evidence="2" id="KW-1003">Cell membrane</keyword>
<keyword evidence="4 10" id="KW-1133">Transmembrane helix</keyword>
<dbReference type="STRING" id="56723.ENSLBEP00000021691"/>
<dbReference type="Gene3D" id="1.20.1070.10">
    <property type="entry name" value="Rhodopsin 7-helix transmembrane proteins"/>
    <property type="match status" value="1"/>
</dbReference>
<keyword evidence="3 9" id="KW-0812">Transmembrane</keyword>
<sequence length="342" mass="39207">MMNFSTMGIRDLNNTDHLECPEMFDFNTLSGVFFILVFILSLIANVLLVCVVVIYEKVKNVTNVFILNLACADLLFTITLPFWAVDHMHHWVFGDFACKFNTAAYYVGVYSSVILLTAMTVDRFIAVVLHNWPCNPVRRQRCAKVFCAAAWIISIAASVSDAIKVKVVDWENNGIGCEEESNEADVNLANHLQVLLLFFFPFAIIAFCYSAILWTVLQASNRKRYRTVVMVLCIVIAFFICWGPYNIMFLIASFHELKDCNARENFSMAFEIFRILAFSHCCMNPLLYMLSQKFRRHLMQLLRCNKPTRYITKRGNGRSTSIFQNLAFRTQSSTVMSEVPSN</sequence>
<evidence type="ECO:0000259" key="11">
    <source>
        <dbReference type="PROSITE" id="PS50262"/>
    </source>
</evidence>
<dbReference type="PRINTS" id="PR00657">
    <property type="entry name" value="CCCHEMOKINER"/>
</dbReference>
<accession>A0A3Q3FMG4</accession>
<evidence type="ECO:0000313" key="13">
    <source>
        <dbReference type="Proteomes" id="UP000261660"/>
    </source>
</evidence>
<dbReference type="Pfam" id="PF00001">
    <property type="entry name" value="7tm_1"/>
    <property type="match status" value="1"/>
</dbReference>
<dbReference type="Ensembl" id="ENSLBET00000022852.1">
    <property type="protein sequence ID" value="ENSLBEP00000021691.1"/>
    <property type="gene ID" value="ENSLBEG00000016675.1"/>
</dbReference>
<dbReference type="GO" id="GO:0019957">
    <property type="term" value="F:C-C chemokine binding"/>
    <property type="evidence" value="ECO:0007669"/>
    <property type="project" value="TreeGrafter"/>
</dbReference>
<reference evidence="12" key="2">
    <citation type="submission" date="2025-09" db="UniProtKB">
        <authorList>
            <consortium name="Ensembl"/>
        </authorList>
    </citation>
    <scope>IDENTIFICATION</scope>
</reference>
<feature type="domain" description="G-protein coupled receptors family 1 profile" evidence="11">
    <location>
        <begin position="44"/>
        <end position="288"/>
    </location>
</feature>
<dbReference type="InterPro" id="IPR000276">
    <property type="entry name" value="GPCR_Rhodpsn"/>
</dbReference>
<dbReference type="InterPro" id="IPR000355">
    <property type="entry name" value="Chemokine_rcpt"/>
</dbReference>
<evidence type="ECO:0000256" key="5">
    <source>
        <dbReference type="ARBA" id="ARBA00023040"/>
    </source>
</evidence>
<reference evidence="12" key="1">
    <citation type="submission" date="2025-08" db="UniProtKB">
        <authorList>
            <consortium name="Ensembl"/>
        </authorList>
    </citation>
    <scope>IDENTIFICATION</scope>
</reference>
<proteinExistence type="inferred from homology"/>
<evidence type="ECO:0000256" key="9">
    <source>
        <dbReference type="RuleBase" id="RU000688"/>
    </source>
</evidence>
<protein>
    <submittedName>
        <fullName evidence="12">Chemokine XC receptor 1-like</fullName>
    </submittedName>
</protein>
<feature type="transmembrane region" description="Helical" evidence="10">
    <location>
        <begin position="103"/>
        <end position="121"/>
    </location>
</feature>
<evidence type="ECO:0000256" key="3">
    <source>
        <dbReference type="ARBA" id="ARBA00022692"/>
    </source>
</evidence>
<dbReference type="PROSITE" id="PS50262">
    <property type="entry name" value="G_PROTEIN_RECEP_F1_2"/>
    <property type="match status" value="1"/>
</dbReference>
<dbReference type="GeneTree" id="ENSGT01110000267168"/>
<dbReference type="GO" id="GO:0019722">
    <property type="term" value="P:calcium-mediated signaling"/>
    <property type="evidence" value="ECO:0007669"/>
    <property type="project" value="TreeGrafter"/>
</dbReference>
<dbReference type="PRINTS" id="PR00237">
    <property type="entry name" value="GPCRRHODOPSN"/>
</dbReference>
<name>A0A3Q3FMG4_9LABR</name>
<evidence type="ECO:0000256" key="1">
    <source>
        <dbReference type="ARBA" id="ARBA00004651"/>
    </source>
</evidence>
<evidence type="ECO:0000256" key="8">
    <source>
        <dbReference type="ARBA" id="ARBA00023224"/>
    </source>
</evidence>
<feature type="transmembrane region" description="Helical" evidence="10">
    <location>
        <begin position="32"/>
        <end position="55"/>
    </location>
</feature>
<feature type="transmembrane region" description="Helical" evidence="10">
    <location>
        <begin position="142"/>
        <end position="163"/>
    </location>
</feature>
<evidence type="ECO:0000256" key="10">
    <source>
        <dbReference type="SAM" id="Phobius"/>
    </source>
</evidence>
<feature type="transmembrane region" description="Helical" evidence="10">
    <location>
        <begin position="194"/>
        <end position="217"/>
    </location>
</feature>
<dbReference type="PANTHER" id="PTHR10489">
    <property type="entry name" value="CELL ADHESION MOLECULE"/>
    <property type="match status" value="1"/>
</dbReference>
<comment type="subcellular location">
    <subcellularLocation>
        <location evidence="1">Cell membrane</location>
        <topology evidence="1">Multi-pass membrane protein</topology>
    </subcellularLocation>
</comment>
<evidence type="ECO:0000256" key="7">
    <source>
        <dbReference type="ARBA" id="ARBA00023170"/>
    </source>
</evidence>
<dbReference type="InParanoid" id="A0A3Q3FMG4"/>
<dbReference type="AlphaFoldDB" id="A0A3Q3FMG4"/>
<evidence type="ECO:0000313" key="12">
    <source>
        <dbReference type="Ensembl" id="ENSLBEP00000021691.1"/>
    </source>
</evidence>